<evidence type="ECO:0000313" key="1">
    <source>
        <dbReference type="EMBL" id="SAK94705.1"/>
    </source>
</evidence>
<reference evidence="2" key="1">
    <citation type="submission" date="2016-01" db="EMBL/GenBank/DDBJ databases">
        <authorList>
            <person name="Peeters Charlotte."/>
        </authorList>
    </citation>
    <scope>NUCLEOTIDE SEQUENCE [LARGE SCALE GENOMIC DNA]</scope>
</reference>
<organism evidence="1 2">
    <name type="scientific">Caballeronia temeraria</name>
    <dbReference type="NCBI Taxonomy" id="1777137"/>
    <lineage>
        <taxon>Bacteria</taxon>
        <taxon>Pseudomonadati</taxon>
        <taxon>Pseudomonadota</taxon>
        <taxon>Betaproteobacteria</taxon>
        <taxon>Burkholderiales</taxon>
        <taxon>Burkholderiaceae</taxon>
        <taxon>Caballeronia</taxon>
    </lineage>
</organism>
<protein>
    <submittedName>
        <fullName evidence="1">Uncharacterized protein</fullName>
    </submittedName>
</protein>
<sequence length="67" mass="7526">MENQTGKPGQQAMDETGLWKCGPLNIEVPTTMAVATPSTLGSWPWSGSYRPWDWMDHYMLDDVPIAE</sequence>
<name>A0A158DJM4_9BURK</name>
<accession>A0A158DJM4</accession>
<dbReference type="Proteomes" id="UP000054624">
    <property type="component" value="Unassembled WGS sequence"/>
</dbReference>
<evidence type="ECO:0000313" key="2">
    <source>
        <dbReference type="Proteomes" id="UP000054624"/>
    </source>
</evidence>
<dbReference type="AlphaFoldDB" id="A0A158DJM4"/>
<proteinExistence type="predicted"/>
<keyword evidence="2" id="KW-1185">Reference proteome</keyword>
<gene>
    <name evidence="1" type="ORF">AWB76_07050</name>
</gene>
<dbReference type="STRING" id="1777137.AWB76_07050"/>
<dbReference type="EMBL" id="FCOI02000043">
    <property type="protein sequence ID" value="SAK94705.1"/>
    <property type="molecule type" value="Genomic_DNA"/>
</dbReference>